<dbReference type="GO" id="GO:0008253">
    <property type="term" value="F:5'-nucleotidase activity"/>
    <property type="evidence" value="ECO:0007669"/>
    <property type="project" value="InterPro"/>
</dbReference>
<comment type="caution">
    <text evidence="1">The sequence shown here is derived from an EMBL/GenBank/DDBJ whole genome shotgun (WGS) entry which is preliminary data.</text>
</comment>
<dbReference type="PANTHER" id="PTHR35134:SF2">
    <property type="entry name" value="NUCLEOTIDASE YQFW-RELATED"/>
    <property type="match status" value="1"/>
</dbReference>
<dbReference type="InterPro" id="IPR036412">
    <property type="entry name" value="HAD-like_sf"/>
</dbReference>
<evidence type="ECO:0000313" key="1">
    <source>
        <dbReference type="EMBL" id="KKM81458.1"/>
    </source>
</evidence>
<gene>
    <name evidence="1" type="ORF">LCGC14_1329560</name>
</gene>
<organism evidence="1">
    <name type="scientific">marine sediment metagenome</name>
    <dbReference type="NCBI Taxonomy" id="412755"/>
    <lineage>
        <taxon>unclassified sequences</taxon>
        <taxon>metagenomes</taxon>
        <taxon>ecological metagenomes</taxon>
    </lineage>
</organism>
<accession>A0A0F9KHP4</accession>
<name>A0A0F9KHP4_9ZZZZ</name>
<dbReference type="EMBL" id="LAZR01008017">
    <property type="protein sequence ID" value="KKM81458.1"/>
    <property type="molecule type" value="Genomic_DNA"/>
</dbReference>
<dbReference type="InterPro" id="IPR023214">
    <property type="entry name" value="HAD_sf"/>
</dbReference>
<dbReference type="AlphaFoldDB" id="A0A0F9KHP4"/>
<evidence type="ECO:0008006" key="2">
    <source>
        <dbReference type="Google" id="ProtNLM"/>
    </source>
</evidence>
<dbReference type="Pfam" id="PF06941">
    <property type="entry name" value="NT5C"/>
    <property type="match status" value="1"/>
</dbReference>
<dbReference type="Gene3D" id="3.40.50.1000">
    <property type="entry name" value="HAD superfamily/HAD-like"/>
    <property type="match status" value="1"/>
</dbReference>
<sequence>MCEKTDIVVLDLDSVLADTESMVLKLLRDKFGLYLNVEDFIGYELEKNPHVTEEMSKSLSKAISTGELFEGVPVMNYAEHAINKLHNNGFMVYIITKRPSHLERMTERWLEQNNLECDKLYLVDAITQKAAIVEACGIKAFVEDRFDTLLKVLNRCGQLEYGLYCMDYQWNIKFHHDQIVKVDNVATAVDRIVNYRRWKGYFLNKCVGDIDKFVKEYRDGKG</sequence>
<dbReference type="SUPFAM" id="SSF56784">
    <property type="entry name" value="HAD-like"/>
    <property type="match status" value="1"/>
</dbReference>
<dbReference type="GO" id="GO:0009264">
    <property type="term" value="P:deoxyribonucleotide catabolic process"/>
    <property type="evidence" value="ECO:0007669"/>
    <property type="project" value="InterPro"/>
</dbReference>
<dbReference type="InterPro" id="IPR010708">
    <property type="entry name" value="5'(3')-deoxyribonucleotidase"/>
</dbReference>
<reference evidence="1" key="1">
    <citation type="journal article" date="2015" name="Nature">
        <title>Complex archaea that bridge the gap between prokaryotes and eukaryotes.</title>
        <authorList>
            <person name="Spang A."/>
            <person name="Saw J.H."/>
            <person name="Jorgensen S.L."/>
            <person name="Zaremba-Niedzwiedzka K."/>
            <person name="Martijn J."/>
            <person name="Lind A.E."/>
            <person name="van Eijk R."/>
            <person name="Schleper C."/>
            <person name="Guy L."/>
            <person name="Ettema T.J."/>
        </authorList>
    </citation>
    <scope>NUCLEOTIDE SEQUENCE</scope>
</reference>
<dbReference type="PANTHER" id="PTHR35134">
    <property type="entry name" value="NUCLEOTIDASE YQFW-RELATED"/>
    <property type="match status" value="1"/>
</dbReference>
<protein>
    <recommendedName>
        <fullName evidence="2">FCP1 homology domain-containing protein</fullName>
    </recommendedName>
</protein>
<proteinExistence type="predicted"/>
<dbReference type="InterPro" id="IPR052419">
    <property type="entry name" value="5_3-deoxyribonucleotidase-like"/>
</dbReference>